<proteinExistence type="predicted"/>
<sequence length="190" mass="21533">MGAALQRTSCTRDAPSCRHSVGVTDIGIDSLGRQGDQATGRKMGDHLGVWRIASERHIECGRQNARPSFRVGVAADMDNTHRRPMHLVFCLRIRQVGLSDQHPTRLEKWWFGACCRPKFETIGARLRVMQLDDRCRRGDGDLKLFLVPGVARRGAFKVAPLAVGDRTRQHDDRAAFFQHRRIDAHDQARR</sequence>
<reference evidence="1 2" key="1">
    <citation type="submission" date="2014-09" db="EMBL/GenBank/DDBJ databases">
        <authorList>
            <person name="Regsiter A."/>
        </authorList>
    </citation>
    <scope>NUCLEOTIDE SEQUENCE [LARGE SCALE GENOMIC DNA]</scope>
</reference>
<dbReference type="AlphaFoldDB" id="A0A0U5FGW6"/>
<comment type="caution">
    <text evidence="1">The sequence shown here is derived from an EMBL/GenBank/DDBJ whole genome shotgun (WGS) entry which is preliminary data.</text>
</comment>
<dbReference type="Proteomes" id="UP000052230">
    <property type="component" value="Unassembled WGS sequence"/>
</dbReference>
<keyword evidence="2" id="KW-1185">Reference proteome</keyword>
<gene>
    <name evidence="1" type="ORF">XAC3562_50056</name>
</gene>
<evidence type="ECO:0000313" key="2">
    <source>
        <dbReference type="Proteomes" id="UP000052230"/>
    </source>
</evidence>
<name>A0A0U5FGW6_XANCI</name>
<evidence type="ECO:0000313" key="1">
    <source>
        <dbReference type="EMBL" id="CEG17060.1"/>
    </source>
</evidence>
<accession>A0A0U5FGW6</accession>
<dbReference type="EMBL" id="CCXZ01000144">
    <property type="protein sequence ID" value="CEG17060.1"/>
    <property type="molecule type" value="Genomic_DNA"/>
</dbReference>
<protein>
    <submittedName>
        <fullName evidence="1">Uncharacterized protein</fullName>
    </submittedName>
</protein>
<organism evidence="1 2">
    <name type="scientific">Xanthomonas citri pv. citri</name>
    <dbReference type="NCBI Taxonomy" id="611301"/>
    <lineage>
        <taxon>Bacteria</taxon>
        <taxon>Pseudomonadati</taxon>
        <taxon>Pseudomonadota</taxon>
        <taxon>Gammaproteobacteria</taxon>
        <taxon>Lysobacterales</taxon>
        <taxon>Lysobacteraceae</taxon>
        <taxon>Xanthomonas</taxon>
    </lineage>
</organism>